<dbReference type="RefSeq" id="WP_189245992.1">
    <property type="nucleotide sequence ID" value="NZ_BMQJ01000003.1"/>
</dbReference>
<sequence>MARITLYADLNKIEPFYLKSLQGDERPGVQTLRAVGLSGTASGDEATFSLRVLFDRPSPGSRGCRTADRTAPPTVGSHRTAGPRGGAVTS</sequence>
<feature type="region of interest" description="Disordered" evidence="1">
    <location>
        <begin position="59"/>
        <end position="90"/>
    </location>
</feature>
<proteinExistence type="predicted"/>
<keyword evidence="3" id="KW-1185">Reference proteome</keyword>
<evidence type="ECO:0000313" key="2">
    <source>
        <dbReference type="EMBL" id="GGP88714.1"/>
    </source>
</evidence>
<gene>
    <name evidence="2" type="ORF">GCM10010140_18070</name>
</gene>
<evidence type="ECO:0000313" key="3">
    <source>
        <dbReference type="Proteomes" id="UP000611554"/>
    </source>
</evidence>
<organism evidence="2 3">
    <name type="scientific">Streptosporangium pseudovulgare</name>
    <dbReference type="NCBI Taxonomy" id="35765"/>
    <lineage>
        <taxon>Bacteria</taxon>
        <taxon>Bacillati</taxon>
        <taxon>Actinomycetota</taxon>
        <taxon>Actinomycetes</taxon>
        <taxon>Streptosporangiales</taxon>
        <taxon>Streptosporangiaceae</taxon>
        <taxon>Streptosporangium</taxon>
    </lineage>
</organism>
<accession>A0ABQ2QMX2</accession>
<name>A0ABQ2QMX2_9ACTN</name>
<evidence type="ECO:0000256" key="1">
    <source>
        <dbReference type="SAM" id="MobiDB-lite"/>
    </source>
</evidence>
<dbReference type="Proteomes" id="UP000611554">
    <property type="component" value="Unassembled WGS sequence"/>
</dbReference>
<dbReference type="EMBL" id="BMQJ01000003">
    <property type="protein sequence ID" value="GGP88714.1"/>
    <property type="molecule type" value="Genomic_DNA"/>
</dbReference>
<comment type="caution">
    <text evidence="2">The sequence shown here is derived from an EMBL/GenBank/DDBJ whole genome shotgun (WGS) entry which is preliminary data.</text>
</comment>
<protein>
    <submittedName>
        <fullName evidence="2">Uncharacterized protein</fullName>
    </submittedName>
</protein>
<reference evidence="3" key="1">
    <citation type="journal article" date="2019" name="Int. J. Syst. Evol. Microbiol.">
        <title>The Global Catalogue of Microorganisms (GCM) 10K type strain sequencing project: providing services to taxonomists for standard genome sequencing and annotation.</title>
        <authorList>
            <consortium name="The Broad Institute Genomics Platform"/>
            <consortium name="The Broad Institute Genome Sequencing Center for Infectious Disease"/>
            <person name="Wu L."/>
            <person name="Ma J."/>
        </authorList>
    </citation>
    <scope>NUCLEOTIDE SEQUENCE [LARGE SCALE GENOMIC DNA]</scope>
    <source>
        <strain evidence="3">JCM 3115</strain>
    </source>
</reference>